<keyword evidence="4" id="KW-1003">Cell membrane</keyword>
<dbReference type="EMBL" id="BAABLV010000020">
    <property type="protein sequence ID" value="GAA4897346.1"/>
    <property type="molecule type" value="Genomic_DNA"/>
</dbReference>
<proteinExistence type="inferred from homology"/>
<dbReference type="Pfam" id="PF00005">
    <property type="entry name" value="ABC_tran"/>
    <property type="match status" value="2"/>
</dbReference>
<comment type="similarity">
    <text evidence="2">Belongs to the ABC transporter superfamily.</text>
</comment>
<reference evidence="10" key="1">
    <citation type="journal article" date="2019" name="Int. J. Syst. Evol. Microbiol.">
        <title>The Global Catalogue of Microorganisms (GCM) 10K type strain sequencing project: providing services to taxonomists for standard genome sequencing and annotation.</title>
        <authorList>
            <consortium name="The Broad Institute Genomics Platform"/>
            <consortium name="The Broad Institute Genome Sequencing Center for Infectious Disease"/>
            <person name="Wu L."/>
            <person name="Ma J."/>
        </authorList>
    </citation>
    <scope>NUCLEOTIDE SEQUENCE [LARGE SCALE GENOMIC DNA]</scope>
    <source>
        <strain evidence="10">JCM 19125</strain>
    </source>
</reference>
<evidence type="ECO:0000256" key="6">
    <source>
        <dbReference type="ARBA" id="ARBA00022840"/>
    </source>
</evidence>
<dbReference type="InterPro" id="IPR003439">
    <property type="entry name" value="ABC_transporter-like_ATP-bd"/>
</dbReference>
<gene>
    <name evidence="9" type="ORF">GCM10025789_14040</name>
</gene>
<dbReference type="Pfam" id="PF08352">
    <property type="entry name" value="oligo_HPY"/>
    <property type="match status" value="2"/>
</dbReference>
<dbReference type="PANTHER" id="PTHR43297:SF2">
    <property type="entry name" value="DIPEPTIDE TRANSPORT ATP-BINDING PROTEIN DPPD"/>
    <property type="match status" value="1"/>
</dbReference>
<evidence type="ECO:0000259" key="8">
    <source>
        <dbReference type="PROSITE" id="PS50893"/>
    </source>
</evidence>
<evidence type="ECO:0000256" key="2">
    <source>
        <dbReference type="ARBA" id="ARBA00005417"/>
    </source>
</evidence>
<dbReference type="GO" id="GO:0005524">
    <property type="term" value="F:ATP binding"/>
    <property type="evidence" value="ECO:0007669"/>
    <property type="project" value="UniProtKB-KW"/>
</dbReference>
<dbReference type="SUPFAM" id="SSF52540">
    <property type="entry name" value="P-loop containing nucleoside triphosphate hydrolases"/>
    <property type="match status" value="2"/>
</dbReference>
<feature type="domain" description="ABC transporter" evidence="8">
    <location>
        <begin position="20"/>
        <end position="269"/>
    </location>
</feature>
<dbReference type="Proteomes" id="UP001501521">
    <property type="component" value="Unassembled WGS sequence"/>
</dbReference>
<dbReference type="PROSITE" id="PS50893">
    <property type="entry name" value="ABC_TRANSPORTER_2"/>
    <property type="match status" value="2"/>
</dbReference>
<dbReference type="InterPro" id="IPR003593">
    <property type="entry name" value="AAA+_ATPase"/>
</dbReference>
<name>A0ABP9FC87_9ACTN</name>
<dbReference type="PANTHER" id="PTHR43297">
    <property type="entry name" value="OLIGOPEPTIDE TRANSPORT ATP-BINDING PROTEIN APPD"/>
    <property type="match status" value="1"/>
</dbReference>
<accession>A0ABP9FC87</accession>
<keyword evidence="6 9" id="KW-0067">ATP-binding</keyword>
<comment type="caution">
    <text evidence="9">The sequence shown here is derived from an EMBL/GenBank/DDBJ whole genome shotgun (WGS) entry which is preliminary data.</text>
</comment>
<evidence type="ECO:0000256" key="5">
    <source>
        <dbReference type="ARBA" id="ARBA00022741"/>
    </source>
</evidence>
<dbReference type="Gene3D" id="3.40.50.300">
    <property type="entry name" value="P-loop containing nucleotide triphosphate hydrolases"/>
    <property type="match status" value="2"/>
</dbReference>
<dbReference type="InterPro" id="IPR017871">
    <property type="entry name" value="ABC_transporter-like_CS"/>
</dbReference>
<evidence type="ECO:0000313" key="10">
    <source>
        <dbReference type="Proteomes" id="UP001501521"/>
    </source>
</evidence>
<evidence type="ECO:0000256" key="7">
    <source>
        <dbReference type="ARBA" id="ARBA00023136"/>
    </source>
</evidence>
<keyword evidence="3" id="KW-0813">Transport</keyword>
<evidence type="ECO:0000256" key="4">
    <source>
        <dbReference type="ARBA" id="ARBA00022475"/>
    </source>
</evidence>
<dbReference type="RefSeq" id="WP_345581024.1">
    <property type="nucleotide sequence ID" value="NZ_BAABLV010000020.1"/>
</dbReference>
<dbReference type="InterPro" id="IPR013563">
    <property type="entry name" value="Oligopep_ABC_C"/>
</dbReference>
<dbReference type="PROSITE" id="PS00211">
    <property type="entry name" value="ABC_TRANSPORTER_1"/>
    <property type="match status" value="2"/>
</dbReference>
<dbReference type="InterPro" id="IPR027417">
    <property type="entry name" value="P-loop_NTPase"/>
</dbReference>
<sequence>MTTTDNQYSGQRFHGENPVLKFDDLDVRFRTEFGTVHAVKGLTLSVEPGEVMALVGESGSGKSVSATTALGLLPKTARIQGETRVADRPINNLSARDLRKVRGKSVAMVFQEPMTALNPVIKIGDQLIESMEVHGVAYGRQAWNRAIELLKAVGIPGAERRVNQFPHELSGGMRQRVVIAMALACDPEVIIADEPTTALDVTVQAEILDLLRSLKDKLNTGILLITHNMGVVADMADNVAVMFKGNIVERGPVEQVLLHPQHPYTKKLLAAVPHLGDGPGQFGEAPNPVAETAEAALEVSNLVVEYHRTGKKPFRAVDDVSFDVRRGEIVGLVGESGSGKSTIGRALLGLIPSHSGQVKVLGEDLLSMKGSEMRQLRKRIGVIFQDPAASLNPRFPVGGVISEPLEVHKVGDRKSREARVHELLEAVQLPRSAFNRYPHELSGGQRQRVSIARALALNPDLLIADEPTSALDVSVQASVLAMFTTLQKEFGFACLFISHDLAVIDSLAHRVVVMQYGKIVEAGTREQVLLNPQQEYTKRLLAAAPVPDPIEQRERRAARHALLKELGDEIVELDTRELDFEK</sequence>
<evidence type="ECO:0000313" key="9">
    <source>
        <dbReference type="EMBL" id="GAA4897346.1"/>
    </source>
</evidence>
<dbReference type="NCBIfam" id="NF008453">
    <property type="entry name" value="PRK11308.1"/>
    <property type="match status" value="2"/>
</dbReference>
<keyword evidence="7" id="KW-0472">Membrane</keyword>
<dbReference type="NCBIfam" id="NF007739">
    <property type="entry name" value="PRK10419.1"/>
    <property type="match status" value="2"/>
</dbReference>
<dbReference type="CDD" id="cd03257">
    <property type="entry name" value="ABC_NikE_OppD_transporters"/>
    <property type="match status" value="2"/>
</dbReference>
<feature type="domain" description="ABC transporter" evidence="8">
    <location>
        <begin position="297"/>
        <end position="541"/>
    </location>
</feature>
<dbReference type="InterPro" id="IPR050388">
    <property type="entry name" value="ABC_Ni/Peptide_Import"/>
</dbReference>
<evidence type="ECO:0000256" key="1">
    <source>
        <dbReference type="ARBA" id="ARBA00004202"/>
    </source>
</evidence>
<comment type="subcellular location">
    <subcellularLocation>
        <location evidence="1">Cell membrane</location>
        <topology evidence="1">Peripheral membrane protein</topology>
    </subcellularLocation>
</comment>
<evidence type="ECO:0000256" key="3">
    <source>
        <dbReference type="ARBA" id="ARBA00022448"/>
    </source>
</evidence>
<protein>
    <submittedName>
        <fullName evidence="9">ABC transporter ATP-binding protein</fullName>
    </submittedName>
</protein>
<keyword evidence="10" id="KW-1185">Reference proteome</keyword>
<dbReference type="SMART" id="SM00382">
    <property type="entry name" value="AAA"/>
    <property type="match status" value="2"/>
</dbReference>
<organism evidence="9 10">
    <name type="scientific">Tessaracoccus lubricantis</name>
    <dbReference type="NCBI Taxonomy" id="545543"/>
    <lineage>
        <taxon>Bacteria</taxon>
        <taxon>Bacillati</taxon>
        <taxon>Actinomycetota</taxon>
        <taxon>Actinomycetes</taxon>
        <taxon>Propionibacteriales</taxon>
        <taxon>Propionibacteriaceae</taxon>
        <taxon>Tessaracoccus</taxon>
    </lineage>
</organism>
<keyword evidence="5" id="KW-0547">Nucleotide-binding</keyword>